<reference evidence="1" key="1">
    <citation type="journal article" date="2020" name="Nature">
        <title>Giant virus diversity and host interactions through global metagenomics.</title>
        <authorList>
            <person name="Schulz F."/>
            <person name="Roux S."/>
            <person name="Paez-Espino D."/>
            <person name="Jungbluth S."/>
            <person name="Walsh D.A."/>
            <person name="Denef V.J."/>
            <person name="McMahon K.D."/>
            <person name="Konstantinidis K.T."/>
            <person name="Eloe-Fadrosh E.A."/>
            <person name="Kyrpides N.C."/>
            <person name="Woyke T."/>
        </authorList>
    </citation>
    <scope>NUCLEOTIDE SEQUENCE</scope>
    <source>
        <strain evidence="1">GVMAG-M-3300023184-86</strain>
    </source>
</reference>
<proteinExistence type="predicted"/>
<name>A0A6C0IFC7_9ZZZZ</name>
<evidence type="ECO:0000313" key="1">
    <source>
        <dbReference type="EMBL" id="QHT91868.1"/>
    </source>
</evidence>
<dbReference type="EMBL" id="MN740171">
    <property type="protein sequence ID" value="QHT91868.1"/>
    <property type="molecule type" value="Genomic_DNA"/>
</dbReference>
<accession>A0A6C0IFC7</accession>
<organism evidence="1">
    <name type="scientific">viral metagenome</name>
    <dbReference type="NCBI Taxonomy" id="1070528"/>
    <lineage>
        <taxon>unclassified sequences</taxon>
        <taxon>metagenomes</taxon>
        <taxon>organismal metagenomes</taxon>
    </lineage>
</organism>
<protein>
    <submittedName>
        <fullName evidence="1">Uncharacterized protein</fullName>
    </submittedName>
</protein>
<sequence length="171" mass="20234">MKIYIENYNPIKLIKKFDKLDTYFLSKKDIVEIYCDEGIYLIDHNNCYKRIISNENVVNKSLNGVNYIIDETDIKNTDVSQIPPDHISINITKFYFGLPNANNLKNQNQNLINLVIEGVKNMKPNYDNNYDTQNKYENFLPNNFYFEVFYTENIDVILHKEILNVFLSLLN</sequence>
<dbReference type="AlphaFoldDB" id="A0A6C0IFC7"/>